<dbReference type="InterPro" id="IPR007822">
    <property type="entry name" value="LANC-like"/>
</dbReference>
<comment type="caution">
    <text evidence="1">The sequence shown here is derived from an EMBL/GenBank/DDBJ whole genome shotgun (WGS) entry which is preliminary data.</text>
</comment>
<evidence type="ECO:0000313" key="2">
    <source>
        <dbReference type="Proteomes" id="UP001376459"/>
    </source>
</evidence>
<sequence>MLLEAWRHLADDSYADAAVRAARGLADSVESWEDDSLYFGRTGMALALRAVHDDLGDTAAGTAADRALDLVRSRFDGTRWASCSN</sequence>
<organism evidence="1 2">
    <name type="scientific">Streptomyces machairae</name>
    <dbReference type="NCBI Taxonomy" id="3134109"/>
    <lineage>
        <taxon>Bacteria</taxon>
        <taxon>Bacillati</taxon>
        <taxon>Actinomycetota</taxon>
        <taxon>Actinomycetes</taxon>
        <taxon>Kitasatosporales</taxon>
        <taxon>Streptomycetaceae</taxon>
        <taxon>Streptomyces</taxon>
    </lineage>
</organism>
<dbReference type="Gene3D" id="1.50.10.10">
    <property type="match status" value="1"/>
</dbReference>
<dbReference type="EMBL" id="JBBKAK010000001">
    <property type="protein sequence ID" value="MEJ8671680.1"/>
    <property type="molecule type" value="Genomic_DNA"/>
</dbReference>
<accession>A0ABU8UTW8</accession>
<name>A0ABU8UTW8_9ACTN</name>
<dbReference type="Proteomes" id="UP001376459">
    <property type="component" value="Unassembled WGS sequence"/>
</dbReference>
<dbReference type="SUPFAM" id="SSF158745">
    <property type="entry name" value="LanC-like"/>
    <property type="match status" value="1"/>
</dbReference>
<dbReference type="InterPro" id="IPR012341">
    <property type="entry name" value="6hp_glycosidase-like_sf"/>
</dbReference>
<gene>
    <name evidence="1" type="ORF">WKI71_35010</name>
</gene>
<reference evidence="1 2" key="1">
    <citation type="submission" date="2024-03" db="EMBL/GenBank/DDBJ databases">
        <title>Novel Streptomyces species of biotechnological and ecological value are a feature of Machair soil.</title>
        <authorList>
            <person name="Prole J.R."/>
            <person name="Goodfellow M."/>
            <person name="Allenby N."/>
            <person name="Ward A.C."/>
        </authorList>
    </citation>
    <scope>NUCLEOTIDE SEQUENCE [LARGE SCALE GENOMIC DNA]</scope>
    <source>
        <strain evidence="1 2">MS1.AVA.1</strain>
    </source>
</reference>
<keyword evidence="2" id="KW-1185">Reference proteome</keyword>
<protein>
    <submittedName>
        <fullName evidence="1">Lanthionine synthetase LanC family protein</fullName>
    </submittedName>
</protein>
<evidence type="ECO:0000313" key="1">
    <source>
        <dbReference type="EMBL" id="MEJ8671680.1"/>
    </source>
</evidence>
<dbReference type="Pfam" id="PF05147">
    <property type="entry name" value="LANC_like"/>
    <property type="match status" value="1"/>
</dbReference>
<proteinExistence type="predicted"/>